<keyword evidence="3" id="KW-1185">Reference proteome</keyword>
<dbReference type="Proteomes" id="UP000548304">
    <property type="component" value="Unassembled WGS sequence"/>
</dbReference>
<name>A0A852ZF20_9ACTN</name>
<dbReference type="EMBL" id="JACBYW010000008">
    <property type="protein sequence ID" value="NYH80573.1"/>
    <property type="molecule type" value="Genomic_DNA"/>
</dbReference>
<dbReference type="GO" id="GO:0006508">
    <property type="term" value="P:proteolysis"/>
    <property type="evidence" value="ECO:0007669"/>
    <property type="project" value="UniProtKB-KW"/>
</dbReference>
<reference evidence="2 3" key="1">
    <citation type="submission" date="2020-07" db="EMBL/GenBank/DDBJ databases">
        <title>Genomic Encyclopedia of Type Strains, Phase III (KMG-III): the genomes of soil and plant-associated and newly described type strains.</title>
        <authorList>
            <person name="Whitman W."/>
        </authorList>
    </citation>
    <scope>NUCLEOTIDE SEQUENCE [LARGE SCALE GENOMIC DNA]</scope>
    <source>
        <strain evidence="2 3">CECT 8576</strain>
    </source>
</reference>
<evidence type="ECO:0000313" key="2">
    <source>
        <dbReference type="EMBL" id="NYH80573.1"/>
    </source>
</evidence>
<comment type="caution">
    <text evidence="2">The sequence shown here is derived from an EMBL/GenBank/DDBJ whole genome shotgun (WGS) entry which is preliminary data.</text>
</comment>
<dbReference type="GO" id="GO:0008233">
    <property type="term" value="F:peptidase activity"/>
    <property type="evidence" value="ECO:0007669"/>
    <property type="project" value="UniProtKB-KW"/>
</dbReference>
<feature type="transmembrane region" description="Helical" evidence="1">
    <location>
        <begin position="7"/>
        <end position="29"/>
    </location>
</feature>
<evidence type="ECO:0000313" key="3">
    <source>
        <dbReference type="Proteomes" id="UP000548304"/>
    </source>
</evidence>
<keyword evidence="1" id="KW-1133">Transmembrane helix</keyword>
<protein>
    <submittedName>
        <fullName evidence="2">Membrane protease YdiL (CAAX protease family)</fullName>
    </submittedName>
</protein>
<keyword evidence="2" id="KW-0645">Protease</keyword>
<gene>
    <name evidence="2" type="ORF">FHR84_003939</name>
</gene>
<proteinExistence type="predicted"/>
<dbReference type="AlphaFoldDB" id="A0A852ZF20"/>
<organism evidence="2 3">
    <name type="scientific">Actinopolyspora biskrensis</name>
    <dbReference type="NCBI Taxonomy" id="1470178"/>
    <lineage>
        <taxon>Bacteria</taxon>
        <taxon>Bacillati</taxon>
        <taxon>Actinomycetota</taxon>
        <taxon>Actinomycetes</taxon>
        <taxon>Actinopolysporales</taxon>
        <taxon>Actinopolysporaceae</taxon>
        <taxon>Actinopolyspora</taxon>
    </lineage>
</organism>
<evidence type="ECO:0000256" key="1">
    <source>
        <dbReference type="SAM" id="Phobius"/>
    </source>
</evidence>
<keyword evidence="1" id="KW-0472">Membrane</keyword>
<feature type="transmembrane region" description="Helical" evidence="1">
    <location>
        <begin position="41"/>
        <end position="60"/>
    </location>
</feature>
<keyword evidence="2" id="KW-0378">Hydrolase</keyword>
<accession>A0A852ZF20</accession>
<keyword evidence="1" id="KW-0812">Transmembrane</keyword>
<sequence>MSGEVRIAVPVVVSTTVLGGLLAVVYVVAGHNVLPAIVAHTLVNIVIEPWLVLAAVSGMFPGTGRTR</sequence>